<name>A0A9W7LMQ1_HIBTR</name>
<sequence>MADILASLRSLMASHSPHLDALLVPSEDSHQSEYVSARDKRRQFVSGFTGSAGLALITKHEARLWTDGRYFLQATQQLSDQWKLMRMGEDSSVDAWISDNLQREAAIGIDPWSVSVDMAQRWEQAFAKKKQKLVQTSTNLVDEVWKNRPPAETNPVVDHPLEFAGCSVADKLKDLRVKLTKEKARGVIITALDEVAWLYNIRGSDVSYSPVVHAFAIVTLNSAFFYVDKRKVSSKVSSSLQENGIEVREYGAVSSDVAMLASNQLDQAMTVNTSQNGACENDTCDNDLIWVDPASCCYALFSKLDANKVLLLQSSLALAKALKNPVELEGLKNAHIRDGAAVVQFLVWLDKQMQEIYGASGYFLEGEVASKKRSETMKLTEVTVSDKLEGFRASKEHFRGLSFPTISSVGPNAAIIHYSPQAETCAELDPNSIYLFDSGGQYLDGTTDITRTVHFGKPSAHEKACYTSVLKGHIALGNARFPNGTNGYALDILARIPLWRYGLDYRHGTGHGIGSYLNVHEGPHQISFRPHALNVPLQVSMTVTDEPGYYEDGSFGIRLENVLVIKEADTEFNFGDKGYLSFDHITWAPYQLKLIDMSLLTPEEIQWLNTYHSKCREILAPYMDKNEMEWLKKATETVSA</sequence>
<evidence type="ECO:0000256" key="3">
    <source>
        <dbReference type="ARBA" id="ARBA00008766"/>
    </source>
</evidence>
<evidence type="ECO:0000256" key="6">
    <source>
        <dbReference type="ARBA" id="ARBA00022670"/>
    </source>
</evidence>
<comment type="similarity">
    <text evidence="3 11">Belongs to the peptidase M24B family.</text>
</comment>
<dbReference type="FunFam" id="3.90.230.10:FF:000007">
    <property type="entry name" value="Xaa-Pro aminopeptidase P"/>
    <property type="match status" value="1"/>
</dbReference>
<evidence type="ECO:0000256" key="2">
    <source>
        <dbReference type="ARBA" id="ARBA00001936"/>
    </source>
</evidence>
<dbReference type="GO" id="GO:0046872">
    <property type="term" value="F:metal ion binding"/>
    <property type="evidence" value="ECO:0007669"/>
    <property type="project" value="UniProtKB-KW"/>
</dbReference>
<evidence type="ECO:0000256" key="1">
    <source>
        <dbReference type="ARBA" id="ARBA00001424"/>
    </source>
</evidence>
<dbReference type="Gene3D" id="3.90.230.10">
    <property type="entry name" value="Creatinase/methionine aminopeptidase superfamily"/>
    <property type="match status" value="1"/>
</dbReference>
<dbReference type="Proteomes" id="UP001165190">
    <property type="component" value="Unassembled WGS sequence"/>
</dbReference>
<dbReference type="InterPro" id="IPR036005">
    <property type="entry name" value="Creatinase/aminopeptidase-like"/>
</dbReference>
<dbReference type="SUPFAM" id="SSF53092">
    <property type="entry name" value="Creatinase/prolidase N-terminal domain"/>
    <property type="match status" value="1"/>
</dbReference>
<dbReference type="EMBL" id="BSYR01000006">
    <property type="protein sequence ID" value="GMI68885.1"/>
    <property type="molecule type" value="Genomic_DNA"/>
</dbReference>
<dbReference type="GO" id="GO:0006508">
    <property type="term" value="P:proteolysis"/>
    <property type="evidence" value="ECO:0007669"/>
    <property type="project" value="UniProtKB-KW"/>
</dbReference>
<comment type="cofactor">
    <cofactor evidence="2">
        <name>Mn(2+)</name>
        <dbReference type="ChEBI" id="CHEBI:29035"/>
    </cofactor>
</comment>
<dbReference type="Gene3D" id="3.40.350.10">
    <property type="entry name" value="Creatinase/prolidase N-terminal domain"/>
    <property type="match status" value="2"/>
</dbReference>
<organism evidence="15 16">
    <name type="scientific">Hibiscus trionum</name>
    <name type="common">Flower of an hour</name>
    <dbReference type="NCBI Taxonomy" id="183268"/>
    <lineage>
        <taxon>Eukaryota</taxon>
        <taxon>Viridiplantae</taxon>
        <taxon>Streptophyta</taxon>
        <taxon>Embryophyta</taxon>
        <taxon>Tracheophyta</taxon>
        <taxon>Spermatophyta</taxon>
        <taxon>Magnoliopsida</taxon>
        <taxon>eudicotyledons</taxon>
        <taxon>Gunneridae</taxon>
        <taxon>Pentapetalae</taxon>
        <taxon>rosids</taxon>
        <taxon>malvids</taxon>
        <taxon>Malvales</taxon>
        <taxon>Malvaceae</taxon>
        <taxon>Malvoideae</taxon>
        <taxon>Hibiscus</taxon>
    </lineage>
</organism>
<dbReference type="InterPro" id="IPR050422">
    <property type="entry name" value="X-Pro_aminopeptidase_P"/>
</dbReference>
<gene>
    <name evidence="15" type="ORF">HRI_000557800</name>
</gene>
<keyword evidence="6" id="KW-0645">Protease</keyword>
<protein>
    <recommendedName>
        <fullName evidence="4">Xaa-Pro aminopeptidase</fullName>
        <ecNumber evidence="4">3.4.11.9</ecNumber>
    </recommendedName>
</protein>
<dbReference type="EC" id="3.4.11.9" evidence="4"/>
<dbReference type="GO" id="GO:0005737">
    <property type="term" value="C:cytoplasm"/>
    <property type="evidence" value="ECO:0007669"/>
    <property type="project" value="UniProtKB-ARBA"/>
</dbReference>
<accession>A0A9W7LMQ1</accession>
<evidence type="ECO:0000256" key="9">
    <source>
        <dbReference type="ARBA" id="ARBA00023049"/>
    </source>
</evidence>
<dbReference type="InterPro" id="IPR000994">
    <property type="entry name" value="Pept_M24"/>
</dbReference>
<feature type="domain" description="Peptidase M24" evidence="12">
    <location>
        <begin position="330"/>
        <end position="567"/>
    </location>
</feature>
<evidence type="ECO:0000259" key="13">
    <source>
        <dbReference type="Pfam" id="PF01321"/>
    </source>
</evidence>
<feature type="domain" description="Peptidase M24 C-terminal" evidence="14">
    <location>
        <begin position="578"/>
        <end position="637"/>
    </location>
</feature>
<dbReference type="PROSITE" id="PS00491">
    <property type="entry name" value="PROLINE_PEPTIDASE"/>
    <property type="match status" value="1"/>
</dbReference>
<dbReference type="Pfam" id="PF00557">
    <property type="entry name" value="Peptidase_M24"/>
    <property type="match status" value="1"/>
</dbReference>
<keyword evidence="5 15" id="KW-0031">Aminopeptidase</keyword>
<keyword evidence="7 11" id="KW-0479">Metal-binding</keyword>
<evidence type="ECO:0000256" key="4">
    <source>
        <dbReference type="ARBA" id="ARBA00012574"/>
    </source>
</evidence>
<dbReference type="FunFam" id="3.40.350.10:FF:000010">
    <property type="entry name" value="Probable Xaa-Pro aminopeptidase P"/>
    <property type="match status" value="1"/>
</dbReference>
<evidence type="ECO:0000256" key="7">
    <source>
        <dbReference type="ARBA" id="ARBA00022723"/>
    </source>
</evidence>
<dbReference type="CDD" id="cd01085">
    <property type="entry name" value="APP"/>
    <property type="match status" value="1"/>
</dbReference>
<dbReference type="PANTHER" id="PTHR43763:SF12">
    <property type="entry name" value="AMINOPEPTIDASE P1"/>
    <property type="match status" value="1"/>
</dbReference>
<dbReference type="OrthoDB" id="9995434at2759"/>
<dbReference type="InterPro" id="IPR029149">
    <property type="entry name" value="Creatin/AminoP/Spt16_N"/>
</dbReference>
<dbReference type="Pfam" id="PF16189">
    <property type="entry name" value="Creatinase_N_2"/>
    <property type="match status" value="1"/>
</dbReference>
<feature type="domain" description="Creatinase N-terminal" evidence="13">
    <location>
        <begin position="6"/>
        <end position="138"/>
    </location>
</feature>
<dbReference type="Pfam" id="PF01321">
    <property type="entry name" value="Creatinase_N"/>
    <property type="match status" value="1"/>
</dbReference>
<comment type="caution">
    <text evidence="15">The sequence shown here is derived from an EMBL/GenBank/DDBJ whole genome shotgun (WGS) entry which is preliminary data.</text>
</comment>
<evidence type="ECO:0000313" key="15">
    <source>
        <dbReference type="EMBL" id="GMI68885.1"/>
    </source>
</evidence>
<dbReference type="GO" id="GO:0070006">
    <property type="term" value="F:metalloaminopeptidase activity"/>
    <property type="evidence" value="ECO:0007669"/>
    <property type="project" value="InterPro"/>
</dbReference>
<dbReference type="InterPro" id="IPR000587">
    <property type="entry name" value="Creatinase_N"/>
</dbReference>
<evidence type="ECO:0000256" key="10">
    <source>
        <dbReference type="ARBA" id="ARBA00023211"/>
    </source>
</evidence>
<comment type="catalytic activity">
    <reaction evidence="1">
        <text>Release of any N-terminal amino acid, including proline, that is linked to proline, even from a dipeptide or tripeptide.</text>
        <dbReference type="EC" id="3.4.11.9"/>
    </reaction>
</comment>
<evidence type="ECO:0000256" key="11">
    <source>
        <dbReference type="RuleBase" id="RU000590"/>
    </source>
</evidence>
<reference evidence="15" key="1">
    <citation type="submission" date="2023-05" db="EMBL/GenBank/DDBJ databases">
        <title>Genome and transcriptome analyses reveal genes involved in the formation of fine ridges on petal epidermal cells in Hibiscus trionum.</title>
        <authorList>
            <person name="Koshimizu S."/>
            <person name="Masuda S."/>
            <person name="Ishii T."/>
            <person name="Shirasu K."/>
            <person name="Hoshino A."/>
            <person name="Arita M."/>
        </authorList>
    </citation>
    <scope>NUCLEOTIDE SEQUENCE</scope>
    <source>
        <strain evidence="15">Hamamatsu line</strain>
    </source>
</reference>
<evidence type="ECO:0000259" key="12">
    <source>
        <dbReference type="Pfam" id="PF00557"/>
    </source>
</evidence>
<keyword evidence="9" id="KW-0482">Metalloprotease</keyword>
<dbReference type="InterPro" id="IPR032416">
    <property type="entry name" value="Peptidase_M24_C"/>
</dbReference>
<dbReference type="FunFam" id="3.40.350.10:FF:000003">
    <property type="entry name" value="Xaa-pro aminopeptidase P"/>
    <property type="match status" value="1"/>
</dbReference>
<evidence type="ECO:0000313" key="16">
    <source>
        <dbReference type="Proteomes" id="UP001165190"/>
    </source>
</evidence>
<dbReference type="Pfam" id="PF16188">
    <property type="entry name" value="Peptidase_M24_C"/>
    <property type="match status" value="1"/>
</dbReference>
<evidence type="ECO:0000256" key="5">
    <source>
        <dbReference type="ARBA" id="ARBA00022438"/>
    </source>
</evidence>
<keyword evidence="8" id="KW-0378">Hydrolase</keyword>
<dbReference type="InterPro" id="IPR001131">
    <property type="entry name" value="Peptidase_M24B_aminopep-P_CS"/>
</dbReference>
<keyword evidence="16" id="KW-1185">Reference proteome</keyword>
<dbReference type="PANTHER" id="PTHR43763">
    <property type="entry name" value="XAA-PRO AMINOPEPTIDASE 1"/>
    <property type="match status" value="1"/>
</dbReference>
<keyword evidence="10" id="KW-0464">Manganese</keyword>
<evidence type="ECO:0000256" key="8">
    <source>
        <dbReference type="ARBA" id="ARBA00022801"/>
    </source>
</evidence>
<proteinExistence type="inferred from homology"/>
<dbReference type="InterPro" id="IPR033740">
    <property type="entry name" value="Pept_M24B"/>
</dbReference>
<dbReference type="SUPFAM" id="SSF55920">
    <property type="entry name" value="Creatinase/aminopeptidase"/>
    <property type="match status" value="1"/>
</dbReference>
<evidence type="ECO:0000259" key="14">
    <source>
        <dbReference type="Pfam" id="PF16188"/>
    </source>
</evidence>
<dbReference type="AlphaFoldDB" id="A0A9W7LMQ1"/>